<dbReference type="PANTHER" id="PTHR15730">
    <property type="entry name" value="EXPERIMENTAL AUTOIMMUNE PROSTATITIS ANTIGEN 2-RELATED"/>
    <property type="match status" value="1"/>
</dbReference>
<dbReference type="PANTHER" id="PTHR15730:SF5">
    <property type="entry name" value="SI:CH211-210B2.2-RELATED"/>
    <property type="match status" value="1"/>
</dbReference>
<keyword evidence="4" id="KW-1185">Reference proteome</keyword>
<gene>
    <name evidence="3" type="ORF">CDD81_3771</name>
</gene>
<dbReference type="SMART" id="SM01276">
    <property type="entry name" value="M60-like"/>
    <property type="match status" value="1"/>
</dbReference>
<dbReference type="Pfam" id="PF13402">
    <property type="entry name" value="Peptidase_M60"/>
    <property type="match status" value="1"/>
</dbReference>
<dbReference type="Proteomes" id="UP000226192">
    <property type="component" value="Unassembled WGS sequence"/>
</dbReference>
<dbReference type="InterPro" id="IPR035423">
    <property type="entry name" value="M60-like_N"/>
</dbReference>
<name>A0A2C5YD72_9HYPO</name>
<reference evidence="3 4" key="1">
    <citation type="submission" date="2017-06" db="EMBL/GenBank/DDBJ databases">
        <title>Ant-infecting Ophiocordyceps genomes reveal a high diversity of potential behavioral manipulation genes and a possible major role for enterotoxins.</title>
        <authorList>
            <person name="De Bekker C."/>
            <person name="Evans H.C."/>
            <person name="Brachmann A."/>
            <person name="Hughes D.P."/>
        </authorList>
    </citation>
    <scope>NUCLEOTIDE SEQUENCE [LARGE SCALE GENOMIC DNA]</scope>
    <source>
        <strain evidence="3 4">Map64</strain>
    </source>
</reference>
<comment type="caution">
    <text evidence="3">The sequence shown here is derived from an EMBL/GenBank/DDBJ whole genome shotgun (WGS) entry which is preliminary data.</text>
</comment>
<feature type="compositionally biased region" description="Pro residues" evidence="1">
    <location>
        <begin position="44"/>
        <end position="61"/>
    </location>
</feature>
<evidence type="ECO:0000313" key="4">
    <source>
        <dbReference type="Proteomes" id="UP000226192"/>
    </source>
</evidence>
<sequence>MNFVWSTDELKPKTGSAGHDSVRGKKEEDKSGAGKGPAWAPKPVEAPPAAPPAAPPKPFSEPRPVSNAQPVARPSPALLAKPIEESAPVSNLKPDVQGPPVAAPEPSLEHPGVAGDGERAPQGQDSKFAHPRTIKVEALPNNEDEKQRLNQAFVWADFHPTGFYAGARQVLKVKVSGVRDNGPQPEILVGTPNLIDPARPFEDMRSSLVPSGPLGNGDHDVANDMDGIVYIRYVYGRDQQVPPPVSVTLEGDGVQPMPLFRQGVTTDQEWLEMLRETKVPFAEHAGERVILTGLKAKALEFAEGGQKQEELLNTYKNIIAAQDAISGLRPDAQDARDRPSPLRPMVVQTNMNIYANSWSWRAAIGQNYVNDIWWQPTLQRSWKIWHELGHHRQHMQTWSWNALTEVTVNIYSLAARRLVPEIPSSETEHATVEEWNQAKAYLNRAPQFKDYDRADLLVMLVMFEQLRVVFGDEFYHELHRRSRAEPIFYERDADKKHHFMTLAANITGHNLTPFFETWGLWPEERTAEEMGRQPYQMGWDFSKQPVFGGQ</sequence>
<evidence type="ECO:0000313" key="3">
    <source>
        <dbReference type="EMBL" id="PHH64914.1"/>
    </source>
</evidence>
<dbReference type="Pfam" id="PF17291">
    <property type="entry name" value="M60-like_N"/>
    <property type="match status" value="1"/>
</dbReference>
<proteinExistence type="predicted"/>
<dbReference type="InterPro" id="IPR051244">
    <property type="entry name" value="TCAF"/>
</dbReference>
<dbReference type="InterPro" id="IPR042279">
    <property type="entry name" value="Pep_M60_3"/>
</dbReference>
<evidence type="ECO:0000259" key="2">
    <source>
        <dbReference type="PROSITE" id="PS51723"/>
    </source>
</evidence>
<feature type="region of interest" description="Disordered" evidence="1">
    <location>
        <begin position="1"/>
        <end position="131"/>
    </location>
</feature>
<feature type="compositionally biased region" description="Basic and acidic residues" evidence="1">
    <location>
        <begin position="20"/>
        <end position="32"/>
    </location>
</feature>
<dbReference type="Gene3D" id="2.60.120.1250">
    <property type="entry name" value="Peptidase M60, enhancin-like domain 1"/>
    <property type="match status" value="1"/>
</dbReference>
<dbReference type="PROSITE" id="PS51723">
    <property type="entry name" value="PEPTIDASE_M60"/>
    <property type="match status" value="1"/>
</dbReference>
<accession>A0A2C5YD72</accession>
<dbReference type="Gene3D" id="1.10.390.30">
    <property type="entry name" value="Peptidase M60, enhancin-like domain 3"/>
    <property type="match status" value="1"/>
</dbReference>
<evidence type="ECO:0000256" key="1">
    <source>
        <dbReference type="SAM" id="MobiDB-lite"/>
    </source>
</evidence>
<protein>
    <recommendedName>
        <fullName evidence="2">Peptidase M60 domain-containing protein</fullName>
    </recommendedName>
</protein>
<organism evidence="3 4">
    <name type="scientific">Ophiocordyceps australis</name>
    <dbReference type="NCBI Taxonomy" id="1399860"/>
    <lineage>
        <taxon>Eukaryota</taxon>
        <taxon>Fungi</taxon>
        <taxon>Dikarya</taxon>
        <taxon>Ascomycota</taxon>
        <taxon>Pezizomycotina</taxon>
        <taxon>Sordariomycetes</taxon>
        <taxon>Hypocreomycetidae</taxon>
        <taxon>Hypocreales</taxon>
        <taxon>Ophiocordycipitaceae</taxon>
        <taxon>Ophiocordyceps</taxon>
    </lineage>
</organism>
<dbReference type="OrthoDB" id="10260387at2759"/>
<dbReference type="InterPro" id="IPR031161">
    <property type="entry name" value="Peptidase_M60_dom"/>
</dbReference>
<feature type="domain" description="Peptidase M60" evidence="2">
    <location>
        <begin position="156"/>
        <end position="471"/>
    </location>
</feature>
<dbReference type="EMBL" id="NJET01000024">
    <property type="protein sequence ID" value="PHH64914.1"/>
    <property type="molecule type" value="Genomic_DNA"/>
</dbReference>
<dbReference type="AlphaFoldDB" id="A0A2C5YD72"/>
<dbReference type="Gene3D" id="3.40.390.80">
    <property type="entry name" value="Peptidase M60, enhancin-like domain 2"/>
    <property type="match status" value="1"/>
</dbReference>